<reference evidence="2" key="1">
    <citation type="submission" date="2023-01" db="EMBL/GenBank/DDBJ databases">
        <title>Key to firefly adult light organ development and bioluminescence: homeobox transcription factors regulate luciferase expression and transportation to peroxisome.</title>
        <authorList>
            <person name="Fu X."/>
        </authorList>
    </citation>
    <scope>NUCLEOTIDE SEQUENCE [LARGE SCALE GENOMIC DNA]</scope>
</reference>
<dbReference type="PANTHER" id="PTHR39953:SF1">
    <property type="entry name" value="RE54151P"/>
    <property type="match status" value="1"/>
</dbReference>
<gene>
    <name evidence="1" type="ORF">RN001_004970</name>
</gene>
<protein>
    <recommendedName>
        <fullName evidence="3">SWIM-type domain-containing protein</fullName>
    </recommendedName>
</protein>
<accession>A0AAN7PFC6</accession>
<organism evidence="1 2">
    <name type="scientific">Aquatica leii</name>
    <dbReference type="NCBI Taxonomy" id="1421715"/>
    <lineage>
        <taxon>Eukaryota</taxon>
        <taxon>Metazoa</taxon>
        <taxon>Ecdysozoa</taxon>
        <taxon>Arthropoda</taxon>
        <taxon>Hexapoda</taxon>
        <taxon>Insecta</taxon>
        <taxon>Pterygota</taxon>
        <taxon>Neoptera</taxon>
        <taxon>Endopterygota</taxon>
        <taxon>Coleoptera</taxon>
        <taxon>Polyphaga</taxon>
        <taxon>Elateriformia</taxon>
        <taxon>Elateroidea</taxon>
        <taxon>Lampyridae</taxon>
        <taxon>Luciolinae</taxon>
        <taxon>Aquatica</taxon>
    </lineage>
</organism>
<feature type="non-terminal residue" evidence="1">
    <location>
        <position position="353"/>
    </location>
</feature>
<evidence type="ECO:0008006" key="3">
    <source>
        <dbReference type="Google" id="ProtNLM"/>
    </source>
</evidence>
<comment type="caution">
    <text evidence="1">The sequence shown here is derived from an EMBL/GenBank/DDBJ whole genome shotgun (WGS) entry which is preliminary data.</text>
</comment>
<evidence type="ECO:0000313" key="1">
    <source>
        <dbReference type="EMBL" id="KAK4881651.1"/>
    </source>
</evidence>
<proteinExistence type="predicted"/>
<sequence>MPKSKISLSRRRRRGNRSKVYRDLRQKCESKYSSEQLSGDKENILENVTSKANRITFCKRKELKEKNFVQDISKSGFFYEIQKIIDPMIQKADRLVYNQTTNNAGRLYALAAKCTGGKKVDFTKRLSYTTRMYAAALSHTSGPSWHLSSWAKLMSGRQPGHVLFDDTWHISSASCECPRGQVRCHHMATLLLFGYYNYSSTDISCKWSAPKGSQGHDVKTMNDLYPLSKAYQATTCVLSDSVVEEFKNKLSVFEGAIRFGWLLSDYDNSNEIIINIEDIIFSAEFMKHNIKYFKDKVSVNQEKIKLIAEETKGQVSNYRWLMWRKNRLTASQFGIILKACARNKFPPSLFKTL</sequence>
<evidence type="ECO:0000313" key="2">
    <source>
        <dbReference type="Proteomes" id="UP001353858"/>
    </source>
</evidence>
<name>A0AAN7PFC6_9COLE</name>
<keyword evidence="2" id="KW-1185">Reference proteome</keyword>
<dbReference type="PANTHER" id="PTHR39953">
    <property type="entry name" value="RE54151P"/>
    <property type="match status" value="1"/>
</dbReference>
<dbReference type="Proteomes" id="UP001353858">
    <property type="component" value="Unassembled WGS sequence"/>
</dbReference>
<dbReference type="AlphaFoldDB" id="A0AAN7PFC6"/>
<dbReference type="EMBL" id="JARPUR010000002">
    <property type="protein sequence ID" value="KAK4881651.1"/>
    <property type="molecule type" value="Genomic_DNA"/>
</dbReference>